<dbReference type="Proteomes" id="UP000317977">
    <property type="component" value="Unassembled WGS sequence"/>
</dbReference>
<dbReference type="InterPro" id="IPR028098">
    <property type="entry name" value="Glyco_trans_4-like_N"/>
</dbReference>
<evidence type="ECO:0000259" key="2">
    <source>
        <dbReference type="Pfam" id="PF13439"/>
    </source>
</evidence>
<evidence type="ECO:0000313" key="4">
    <source>
        <dbReference type="Proteomes" id="UP000317977"/>
    </source>
</evidence>
<dbReference type="Pfam" id="PF13439">
    <property type="entry name" value="Glyco_transf_4"/>
    <property type="match status" value="1"/>
</dbReference>
<protein>
    <submittedName>
        <fullName evidence="3">Putative glycosyltransferase EpsD</fullName>
        <ecNumber evidence="3">2.4.-.-</ecNumber>
    </submittedName>
</protein>
<keyword evidence="3" id="KW-0808">Transferase</keyword>
<gene>
    <name evidence="3" type="primary">epsD_2</name>
    <name evidence="3" type="ORF">Poly59_19840</name>
</gene>
<dbReference type="Pfam" id="PF00534">
    <property type="entry name" value="Glycos_transf_1"/>
    <property type="match status" value="1"/>
</dbReference>
<dbReference type="PANTHER" id="PTHR45947:SF3">
    <property type="entry name" value="SULFOQUINOVOSYL TRANSFERASE SQD2"/>
    <property type="match status" value="1"/>
</dbReference>
<dbReference type="EMBL" id="SJPX01000002">
    <property type="protein sequence ID" value="TWU55684.1"/>
    <property type="molecule type" value="Genomic_DNA"/>
</dbReference>
<evidence type="ECO:0000313" key="3">
    <source>
        <dbReference type="EMBL" id="TWU55684.1"/>
    </source>
</evidence>
<dbReference type="SUPFAM" id="SSF53756">
    <property type="entry name" value="UDP-Glycosyltransferase/glycogen phosphorylase"/>
    <property type="match status" value="1"/>
</dbReference>
<feature type="domain" description="Glycosyl transferase family 1" evidence="1">
    <location>
        <begin position="211"/>
        <end position="364"/>
    </location>
</feature>
<name>A0A5C6F598_9BACT</name>
<dbReference type="Gene3D" id="3.40.50.2000">
    <property type="entry name" value="Glycogen Phosphorylase B"/>
    <property type="match status" value="2"/>
</dbReference>
<keyword evidence="4" id="KW-1185">Reference proteome</keyword>
<dbReference type="OrthoDB" id="232381at2"/>
<dbReference type="InterPro" id="IPR050194">
    <property type="entry name" value="Glycosyltransferase_grp1"/>
</dbReference>
<dbReference type="EC" id="2.4.-.-" evidence="3"/>
<comment type="caution">
    <text evidence="3">The sequence shown here is derived from an EMBL/GenBank/DDBJ whole genome shotgun (WGS) entry which is preliminary data.</text>
</comment>
<accession>A0A5C6F598</accession>
<dbReference type="AlphaFoldDB" id="A0A5C6F598"/>
<dbReference type="PANTHER" id="PTHR45947">
    <property type="entry name" value="SULFOQUINOVOSYL TRANSFERASE SQD2"/>
    <property type="match status" value="1"/>
</dbReference>
<reference evidence="3 4" key="1">
    <citation type="submission" date="2019-02" db="EMBL/GenBank/DDBJ databases">
        <title>Deep-cultivation of Planctomycetes and their phenomic and genomic characterization uncovers novel biology.</title>
        <authorList>
            <person name="Wiegand S."/>
            <person name="Jogler M."/>
            <person name="Boedeker C."/>
            <person name="Pinto D."/>
            <person name="Vollmers J."/>
            <person name="Rivas-Marin E."/>
            <person name="Kohn T."/>
            <person name="Peeters S.H."/>
            <person name="Heuer A."/>
            <person name="Rast P."/>
            <person name="Oberbeckmann S."/>
            <person name="Bunk B."/>
            <person name="Jeske O."/>
            <person name="Meyerdierks A."/>
            <person name="Storesund J.E."/>
            <person name="Kallscheuer N."/>
            <person name="Luecker S."/>
            <person name="Lage O.M."/>
            <person name="Pohl T."/>
            <person name="Merkel B.J."/>
            <person name="Hornburger P."/>
            <person name="Mueller R.-W."/>
            <person name="Bruemmer F."/>
            <person name="Labrenz M."/>
            <person name="Spormann A.M."/>
            <person name="Op Den Camp H."/>
            <person name="Overmann J."/>
            <person name="Amann R."/>
            <person name="Jetten M.S.M."/>
            <person name="Mascher T."/>
            <person name="Medema M.H."/>
            <person name="Devos D.P."/>
            <person name="Kaster A.-K."/>
            <person name="Ovreas L."/>
            <person name="Rohde M."/>
            <person name="Galperin M.Y."/>
            <person name="Jogler C."/>
        </authorList>
    </citation>
    <scope>NUCLEOTIDE SEQUENCE [LARGE SCALE GENOMIC DNA]</scope>
    <source>
        <strain evidence="3 4">Poly59</strain>
    </source>
</reference>
<feature type="domain" description="Glycosyltransferase subfamily 4-like N-terminal" evidence="2">
    <location>
        <begin position="33"/>
        <end position="190"/>
    </location>
</feature>
<dbReference type="GO" id="GO:0016757">
    <property type="term" value="F:glycosyltransferase activity"/>
    <property type="evidence" value="ECO:0007669"/>
    <property type="project" value="UniProtKB-KW"/>
</dbReference>
<sequence length="389" mass="42780">MTSSVIRSSENVSFPNEVDSVRYLHVFPEFNRGGAEIRISKTINAMGPGQGHAILSISGGADAADILDSECAVRVMAGPPKRGAIQFPFDLWKCIRSINPKVILTYNWGATDAVLAAKIARFRPVIHNECGLSADVDGKGWRRRVARRLLLPSCHKVVVTSFTLYELAIEKYGVPKDRIEFIKTGVSTERFFPGDNDSLRNRVTENGGDCVVFGYVGSLRPSKNGAMLLRAFAAAKPAMVSRTRLAFFGDGPERDRLTTLAKELGVADSVYFHGYVADPENAFRAIDVNVTTSKSEAASNSLLEAMASGLPVVSTDIADNRRMLSPENRPFVFSHDDNTGYASALETMANDATLRCRLGEINREHVCNEYPIDRMYREFAKLWTDAASL</sequence>
<dbReference type="InterPro" id="IPR001296">
    <property type="entry name" value="Glyco_trans_1"/>
</dbReference>
<proteinExistence type="predicted"/>
<organism evidence="3 4">
    <name type="scientific">Rubripirellula reticaptiva</name>
    <dbReference type="NCBI Taxonomy" id="2528013"/>
    <lineage>
        <taxon>Bacteria</taxon>
        <taxon>Pseudomonadati</taxon>
        <taxon>Planctomycetota</taxon>
        <taxon>Planctomycetia</taxon>
        <taxon>Pirellulales</taxon>
        <taxon>Pirellulaceae</taxon>
        <taxon>Rubripirellula</taxon>
    </lineage>
</organism>
<evidence type="ECO:0000259" key="1">
    <source>
        <dbReference type="Pfam" id="PF00534"/>
    </source>
</evidence>
<keyword evidence="3" id="KW-0328">Glycosyltransferase</keyword>